<evidence type="ECO:0000256" key="1">
    <source>
        <dbReference type="ARBA" id="ARBA00004141"/>
    </source>
</evidence>
<organism evidence="8 9">
    <name type="scientific">Streptomyces durmitorensis</name>
    <dbReference type="NCBI Taxonomy" id="319947"/>
    <lineage>
        <taxon>Bacteria</taxon>
        <taxon>Bacillati</taxon>
        <taxon>Actinomycetota</taxon>
        <taxon>Actinomycetes</taxon>
        <taxon>Kitasatosporales</taxon>
        <taxon>Streptomycetaceae</taxon>
        <taxon>Streptomyces</taxon>
    </lineage>
</organism>
<evidence type="ECO:0000256" key="6">
    <source>
        <dbReference type="SAM" id="Phobius"/>
    </source>
</evidence>
<dbReference type="Proteomes" id="UP000829992">
    <property type="component" value="Chromosome"/>
</dbReference>
<dbReference type="PANTHER" id="PTHR10037:SF62">
    <property type="entry name" value="SODIUM CHANNEL PROTEIN 60E"/>
    <property type="match status" value="1"/>
</dbReference>
<evidence type="ECO:0000313" key="9">
    <source>
        <dbReference type="Proteomes" id="UP000829992"/>
    </source>
</evidence>
<reference evidence="8 9" key="1">
    <citation type="submission" date="2022-05" db="EMBL/GenBank/DDBJ databases">
        <authorList>
            <person name="Zhou X."/>
            <person name="Li K."/>
            <person name="Man Y."/>
        </authorList>
    </citation>
    <scope>NUCLEOTIDE SEQUENCE [LARGE SCALE GENOMIC DNA]</scope>
    <source>
        <strain evidence="8 9">MS405</strain>
    </source>
</reference>
<dbReference type="Pfam" id="PF00520">
    <property type="entry name" value="Ion_trans"/>
    <property type="match status" value="1"/>
</dbReference>
<keyword evidence="2 6" id="KW-0812">Transmembrane</keyword>
<dbReference type="Gene3D" id="1.20.120.350">
    <property type="entry name" value="Voltage-gated potassium channels. Chain C"/>
    <property type="match status" value="1"/>
</dbReference>
<feature type="region of interest" description="Disordered" evidence="5">
    <location>
        <begin position="245"/>
        <end position="284"/>
    </location>
</feature>
<gene>
    <name evidence="8" type="ORF">M4V62_41875</name>
</gene>
<protein>
    <submittedName>
        <fullName evidence="8">Ion transporter</fullName>
    </submittedName>
</protein>
<proteinExistence type="predicted"/>
<accession>A0ABY4Q4I0</accession>
<evidence type="ECO:0000313" key="8">
    <source>
        <dbReference type="EMBL" id="UQT61103.1"/>
    </source>
</evidence>
<dbReference type="EMBL" id="CP097289">
    <property type="protein sequence ID" value="UQT61103.1"/>
    <property type="molecule type" value="Genomic_DNA"/>
</dbReference>
<dbReference type="InterPro" id="IPR043203">
    <property type="entry name" value="VGCC_Ca_Na"/>
</dbReference>
<dbReference type="PANTHER" id="PTHR10037">
    <property type="entry name" value="VOLTAGE-GATED CATION CHANNEL CALCIUM AND SODIUM"/>
    <property type="match status" value="1"/>
</dbReference>
<name>A0ABY4Q4I0_9ACTN</name>
<feature type="transmembrane region" description="Helical" evidence="6">
    <location>
        <begin position="212"/>
        <end position="235"/>
    </location>
</feature>
<dbReference type="InterPro" id="IPR005821">
    <property type="entry name" value="Ion_trans_dom"/>
</dbReference>
<evidence type="ECO:0000256" key="3">
    <source>
        <dbReference type="ARBA" id="ARBA00022989"/>
    </source>
</evidence>
<evidence type="ECO:0000256" key="4">
    <source>
        <dbReference type="ARBA" id="ARBA00023136"/>
    </source>
</evidence>
<comment type="subcellular location">
    <subcellularLocation>
        <location evidence="1">Membrane</location>
        <topology evidence="1">Multi-pass membrane protein</topology>
    </subcellularLocation>
</comment>
<keyword evidence="9" id="KW-1185">Reference proteome</keyword>
<evidence type="ECO:0000256" key="2">
    <source>
        <dbReference type="ARBA" id="ARBA00022692"/>
    </source>
</evidence>
<feature type="transmembrane region" description="Helical" evidence="6">
    <location>
        <begin position="27"/>
        <end position="49"/>
    </location>
</feature>
<keyword evidence="4 6" id="KW-0472">Membrane</keyword>
<evidence type="ECO:0000259" key="7">
    <source>
        <dbReference type="Pfam" id="PF00520"/>
    </source>
</evidence>
<dbReference type="InterPro" id="IPR027359">
    <property type="entry name" value="Volt_channel_dom_sf"/>
</dbReference>
<dbReference type="SUPFAM" id="SSF81324">
    <property type="entry name" value="Voltage-gated potassium channels"/>
    <property type="match status" value="1"/>
</dbReference>
<feature type="domain" description="Ion transport" evidence="7">
    <location>
        <begin position="26"/>
        <end position="242"/>
    </location>
</feature>
<feature type="transmembrane region" description="Helical" evidence="6">
    <location>
        <begin position="140"/>
        <end position="169"/>
    </location>
</feature>
<keyword evidence="3 6" id="KW-1133">Transmembrane helix</keyword>
<dbReference type="Gene3D" id="1.10.287.70">
    <property type="match status" value="1"/>
</dbReference>
<dbReference type="RefSeq" id="WP_249592435.1">
    <property type="nucleotide sequence ID" value="NZ_CP097289.1"/>
</dbReference>
<evidence type="ECO:0000256" key="5">
    <source>
        <dbReference type="SAM" id="MobiDB-lite"/>
    </source>
</evidence>
<feature type="transmembrane region" description="Helical" evidence="6">
    <location>
        <begin position="61"/>
        <end position="79"/>
    </location>
</feature>
<sequence>MNPNFGMSATRRQAIARRSRSITESSLFSTAAMSAILANAGLLGMETYAGLTERWHTQLRLAELVFLAVFTAEITLRALSHLDCPKQFFREPWNIFDAAVILCAFLPGLGDNTTLLRMLRLLRILRAARFMPQMRIIMTALVKSAGGAASFLAVGLLVLYVYAMVGWMWFADDDPTHYGSIGRAALTLFILMTLDGLGEAVRAGLEISPWSFAYYASYVLLSSFMLVNLLIGVVINSLEQARGAEADASSSRSDDARDGGAGAGPQEAHRYAKHPATEVDPVSVRERFTKARRALDDAERLALSTLPHQSTDPRRRN</sequence>